<gene>
    <name evidence="1" type="ORF">SDC9_211770</name>
</gene>
<evidence type="ECO:0000313" key="1">
    <source>
        <dbReference type="EMBL" id="MPN64001.1"/>
    </source>
</evidence>
<organism evidence="1">
    <name type="scientific">bioreactor metagenome</name>
    <dbReference type="NCBI Taxonomy" id="1076179"/>
    <lineage>
        <taxon>unclassified sequences</taxon>
        <taxon>metagenomes</taxon>
        <taxon>ecological metagenomes</taxon>
    </lineage>
</organism>
<accession>A0A645JK86</accession>
<proteinExistence type="predicted"/>
<protein>
    <submittedName>
        <fullName evidence="1">Uncharacterized protein</fullName>
    </submittedName>
</protein>
<dbReference type="EMBL" id="VSSQ01144301">
    <property type="protein sequence ID" value="MPN64001.1"/>
    <property type="molecule type" value="Genomic_DNA"/>
</dbReference>
<comment type="caution">
    <text evidence="1">The sequence shown here is derived from an EMBL/GenBank/DDBJ whole genome shotgun (WGS) entry which is preliminary data.</text>
</comment>
<reference evidence="1" key="1">
    <citation type="submission" date="2019-08" db="EMBL/GenBank/DDBJ databases">
        <authorList>
            <person name="Kucharzyk K."/>
            <person name="Murdoch R.W."/>
            <person name="Higgins S."/>
            <person name="Loffler F."/>
        </authorList>
    </citation>
    <scope>NUCLEOTIDE SEQUENCE</scope>
</reference>
<sequence length="78" mass="8971">MFCHDNFSDTHQRITPFIFGIPVIFGTVNKTDNIRVLLNSTRFAQIGQLRPFTFNTLPVFYSTVQLRQGDNGNIQFFG</sequence>
<name>A0A645JK86_9ZZZZ</name>
<dbReference type="AlphaFoldDB" id="A0A645JK86"/>